<dbReference type="Pfam" id="PF22817">
    <property type="entry name" value="ApeP-like"/>
    <property type="match status" value="1"/>
</dbReference>
<evidence type="ECO:0000313" key="1">
    <source>
        <dbReference type="EMBL" id="MCI1186378.1"/>
    </source>
</evidence>
<evidence type="ECO:0000313" key="2">
    <source>
        <dbReference type="Proteomes" id="UP001139193"/>
    </source>
</evidence>
<sequence length="142" mass="14917">MIATGEALTRLLPQRPPMLLIDALLECANDRTVSQFQVPADLVLVEDGYLSEAGLIENIAQTAAAGAGYGYQQGGAGAPPIGFIAAIKDLRVGALPAVGTVLTTEVLVQNQVLEFTIVRGTVRAAGATFAECEMRIFIKDSE</sequence>
<dbReference type="InterPro" id="IPR016776">
    <property type="entry name" value="ApeP-like_dehydratase"/>
</dbReference>
<dbReference type="SUPFAM" id="SSF54637">
    <property type="entry name" value="Thioesterase/thiol ester dehydrase-isomerase"/>
    <property type="match status" value="1"/>
</dbReference>
<name>A0A9X1VE07_9BACT</name>
<dbReference type="EMBL" id="JALBGC010000001">
    <property type="protein sequence ID" value="MCI1186378.1"/>
    <property type="molecule type" value="Genomic_DNA"/>
</dbReference>
<gene>
    <name evidence="1" type="ORF">MON38_03030</name>
</gene>
<dbReference type="InterPro" id="IPR029069">
    <property type="entry name" value="HotDog_dom_sf"/>
</dbReference>
<organism evidence="1 2">
    <name type="scientific">Hymenobacter cyanobacteriorum</name>
    <dbReference type="NCBI Taxonomy" id="2926463"/>
    <lineage>
        <taxon>Bacteria</taxon>
        <taxon>Pseudomonadati</taxon>
        <taxon>Bacteroidota</taxon>
        <taxon>Cytophagia</taxon>
        <taxon>Cytophagales</taxon>
        <taxon>Hymenobacteraceae</taxon>
        <taxon>Hymenobacter</taxon>
    </lineage>
</organism>
<dbReference type="Gene3D" id="3.10.129.10">
    <property type="entry name" value="Hotdog Thioesterase"/>
    <property type="match status" value="1"/>
</dbReference>
<keyword evidence="2" id="KW-1185">Reference proteome</keyword>
<dbReference type="Proteomes" id="UP001139193">
    <property type="component" value="Unassembled WGS sequence"/>
</dbReference>
<accession>A0A9X1VE07</accession>
<dbReference type="AlphaFoldDB" id="A0A9X1VE07"/>
<proteinExistence type="predicted"/>
<reference evidence="1" key="1">
    <citation type="submission" date="2022-03" db="EMBL/GenBank/DDBJ databases">
        <title>Bacterial whole genome sequence for Hymenobacter sp. DH14.</title>
        <authorList>
            <person name="Le V."/>
        </authorList>
    </citation>
    <scope>NUCLEOTIDE SEQUENCE</scope>
    <source>
        <strain evidence="1">DH14</strain>
    </source>
</reference>
<dbReference type="RefSeq" id="WP_241934653.1">
    <property type="nucleotide sequence ID" value="NZ_JALBGC010000001.1"/>
</dbReference>
<protein>
    <submittedName>
        <fullName evidence="1">3-hydroxyacyl-ACP dehydratase</fullName>
    </submittedName>
</protein>
<comment type="caution">
    <text evidence="1">The sequence shown here is derived from an EMBL/GenBank/DDBJ whole genome shotgun (WGS) entry which is preliminary data.</text>
</comment>